<organism evidence="4 5">
    <name type="scientific">Cafeteria roenbergensis</name>
    <name type="common">Marine flagellate</name>
    <dbReference type="NCBI Taxonomy" id="33653"/>
    <lineage>
        <taxon>Eukaryota</taxon>
        <taxon>Sar</taxon>
        <taxon>Stramenopiles</taxon>
        <taxon>Bigyra</taxon>
        <taxon>Opalozoa</taxon>
        <taxon>Bicosoecida</taxon>
        <taxon>Cafeteriaceae</taxon>
        <taxon>Cafeteria</taxon>
    </lineage>
</organism>
<dbReference type="OMA" id="WGHPHTI"/>
<dbReference type="PANTHER" id="PTHR24173">
    <property type="entry name" value="ANKYRIN REPEAT CONTAINING"/>
    <property type="match status" value="1"/>
</dbReference>
<accession>A0A5A8C770</accession>
<dbReference type="SUPFAM" id="SSF48403">
    <property type="entry name" value="Ankyrin repeat"/>
    <property type="match status" value="1"/>
</dbReference>
<evidence type="ECO:0000256" key="1">
    <source>
        <dbReference type="ARBA" id="ARBA00022737"/>
    </source>
</evidence>
<keyword evidence="5" id="KW-1185">Reference proteome</keyword>
<feature type="repeat" description="ANK" evidence="3">
    <location>
        <begin position="74"/>
        <end position="106"/>
    </location>
</feature>
<dbReference type="AlphaFoldDB" id="A0A5A8C770"/>
<feature type="repeat" description="ANK" evidence="3">
    <location>
        <begin position="142"/>
        <end position="174"/>
    </location>
</feature>
<dbReference type="Proteomes" id="UP000323011">
    <property type="component" value="Unassembled WGS sequence"/>
</dbReference>
<keyword evidence="1" id="KW-0677">Repeat</keyword>
<reference evidence="4 5" key="1">
    <citation type="submission" date="2019-07" db="EMBL/GenBank/DDBJ databases">
        <title>Genomes of Cafeteria roenbergensis.</title>
        <authorList>
            <person name="Fischer M.G."/>
            <person name="Hackl T."/>
            <person name="Roman M."/>
        </authorList>
    </citation>
    <scope>NUCLEOTIDE SEQUENCE [LARGE SCALE GENOMIC DNA]</scope>
    <source>
        <strain evidence="4 5">BVI</strain>
    </source>
</reference>
<gene>
    <name evidence="4" type="ORF">FNF29_06408</name>
</gene>
<sequence>MADPAGLGRDMLEAARRGDAVRIGALVAEGQGLEDICDELGRTPLFMASENGHDAVARLLVEAGADANKATTDIGVTCLHIASENGHDAVARLLVEAGSDVNKATTDIGVTCLHIACQNGHDAVARLLVEAGADVNKATTDNGMTPLFMACENGHDAVARLLVEAGADVNKATTDDGVTPLVAACRWPDTRLVRCLLAAGADPCVSDRHGRSPLDVAAFQSCSAVTVRLLREAGAPAPSFGVSASASLATLQRSGHTDVIEALMTPTKWERRSRLLAWRTSALSRMRDVACASSAAARESASSGESAMV</sequence>
<proteinExistence type="predicted"/>
<dbReference type="SMART" id="SM00248">
    <property type="entry name" value="ANK"/>
    <property type="match status" value="6"/>
</dbReference>
<dbReference type="InterPro" id="IPR002110">
    <property type="entry name" value="Ankyrin_rpt"/>
</dbReference>
<comment type="caution">
    <text evidence="4">The sequence shown here is derived from an EMBL/GenBank/DDBJ whole genome shotgun (WGS) entry which is preliminary data.</text>
</comment>
<evidence type="ECO:0000313" key="5">
    <source>
        <dbReference type="Proteomes" id="UP000323011"/>
    </source>
</evidence>
<dbReference type="EMBL" id="VLTN01000048">
    <property type="protein sequence ID" value="KAA0148936.1"/>
    <property type="molecule type" value="Genomic_DNA"/>
</dbReference>
<evidence type="ECO:0000256" key="2">
    <source>
        <dbReference type="ARBA" id="ARBA00023043"/>
    </source>
</evidence>
<dbReference type="Pfam" id="PF12796">
    <property type="entry name" value="Ank_2"/>
    <property type="match status" value="2"/>
</dbReference>
<dbReference type="PROSITE" id="PS50088">
    <property type="entry name" value="ANK_REPEAT"/>
    <property type="match status" value="5"/>
</dbReference>
<protein>
    <submittedName>
        <fullName evidence="4">Uncharacterized protein</fullName>
    </submittedName>
</protein>
<feature type="repeat" description="ANK" evidence="3">
    <location>
        <begin position="40"/>
        <end position="72"/>
    </location>
</feature>
<evidence type="ECO:0000313" key="4">
    <source>
        <dbReference type="EMBL" id="KAA0148936.1"/>
    </source>
</evidence>
<dbReference type="Pfam" id="PF00023">
    <property type="entry name" value="Ank"/>
    <property type="match status" value="1"/>
</dbReference>
<feature type="repeat" description="ANK" evidence="3">
    <location>
        <begin position="176"/>
        <end position="208"/>
    </location>
</feature>
<dbReference type="PANTHER" id="PTHR24173:SF74">
    <property type="entry name" value="ANKYRIN REPEAT DOMAIN-CONTAINING PROTEIN 16"/>
    <property type="match status" value="1"/>
</dbReference>
<evidence type="ECO:0000256" key="3">
    <source>
        <dbReference type="PROSITE-ProRule" id="PRU00023"/>
    </source>
</evidence>
<dbReference type="InterPro" id="IPR036770">
    <property type="entry name" value="Ankyrin_rpt-contain_sf"/>
</dbReference>
<keyword evidence="2 3" id="KW-0040">ANK repeat</keyword>
<name>A0A5A8C770_CAFRO</name>
<feature type="repeat" description="ANK" evidence="3">
    <location>
        <begin position="108"/>
        <end position="140"/>
    </location>
</feature>
<dbReference type="PROSITE" id="PS50297">
    <property type="entry name" value="ANK_REP_REGION"/>
    <property type="match status" value="5"/>
</dbReference>
<dbReference type="PRINTS" id="PR01415">
    <property type="entry name" value="ANKYRIN"/>
</dbReference>
<dbReference type="Gene3D" id="1.25.40.20">
    <property type="entry name" value="Ankyrin repeat-containing domain"/>
    <property type="match status" value="3"/>
</dbReference>